<feature type="transmembrane region" description="Helical" evidence="1">
    <location>
        <begin position="232"/>
        <end position="249"/>
    </location>
</feature>
<organism evidence="2">
    <name type="scientific">marine metagenome</name>
    <dbReference type="NCBI Taxonomy" id="408172"/>
    <lineage>
        <taxon>unclassified sequences</taxon>
        <taxon>metagenomes</taxon>
        <taxon>ecological metagenomes</taxon>
    </lineage>
</organism>
<feature type="transmembrane region" description="Helical" evidence="1">
    <location>
        <begin position="7"/>
        <end position="28"/>
    </location>
</feature>
<reference evidence="2" key="1">
    <citation type="submission" date="2018-05" db="EMBL/GenBank/DDBJ databases">
        <authorList>
            <person name="Lanie J.A."/>
            <person name="Ng W.-L."/>
            <person name="Kazmierczak K.M."/>
            <person name="Andrzejewski T.M."/>
            <person name="Davidsen T.M."/>
            <person name="Wayne K.J."/>
            <person name="Tettelin H."/>
            <person name="Glass J.I."/>
            <person name="Rusch D."/>
            <person name="Podicherti R."/>
            <person name="Tsui H.-C.T."/>
            <person name="Winkler M.E."/>
        </authorList>
    </citation>
    <scope>NUCLEOTIDE SEQUENCE</scope>
</reference>
<feature type="transmembrane region" description="Helical" evidence="1">
    <location>
        <begin position="366"/>
        <end position="383"/>
    </location>
</feature>
<keyword evidence="1" id="KW-0812">Transmembrane</keyword>
<proteinExistence type="predicted"/>
<keyword evidence="1" id="KW-1133">Transmembrane helix</keyword>
<dbReference type="EMBL" id="UINC01093142">
    <property type="protein sequence ID" value="SVC47320.1"/>
    <property type="molecule type" value="Genomic_DNA"/>
</dbReference>
<evidence type="ECO:0000313" key="2">
    <source>
        <dbReference type="EMBL" id="SVC47320.1"/>
    </source>
</evidence>
<evidence type="ECO:0000256" key="1">
    <source>
        <dbReference type="SAM" id="Phobius"/>
    </source>
</evidence>
<feature type="non-terminal residue" evidence="2">
    <location>
        <position position="384"/>
    </location>
</feature>
<feature type="non-terminal residue" evidence="2">
    <location>
        <position position="1"/>
    </location>
</feature>
<feature type="transmembrane region" description="Helical" evidence="1">
    <location>
        <begin position="261"/>
        <end position="279"/>
    </location>
</feature>
<name>A0A382MF88_9ZZZZ</name>
<feature type="transmembrane region" description="Helical" evidence="1">
    <location>
        <begin position="102"/>
        <end position="124"/>
    </location>
</feature>
<protein>
    <submittedName>
        <fullName evidence="2">Uncharacterized protein</fullName>
    </submittedName>
</protein>
<feature type="transmembrane region" description="Helical" evidence="1">
    <location>
        <begin position="327"/>
        <end position="346"/>
    </location>
</feature>
<feature type="transmembrane region" description="Helical" evidence="1">
    <location>
        <begin position="71"/>
        <end position="90"/>
    </location>
</feature>
<feature type="transmembrane region" description="Helical" evidence="1">
    <location>
        <begin position="299"/>
        <end position="320"/>
    </location>
</feature>
<accession>A0A382MF88</accession>
<gene>
    <name evidence="2" type="ORF">METZ01_LOCUS300174</name>
</gene>
<keyword evidence="1" id="KW-0472">Membrane</keyword>
<feature type="transmembrane region" description="Helical" evidence="1">
    <location>
        <begin position="40"/>
        <end position="59"/>
    </location>
</feature>
<feature type="transmembrane region" description="Helical" evidence="1">
    <location>
        <begin position="184"/>
        <end position="203"/>
    </location>
</feature>
<sequence>EGRNPIFWIIAIPFIVVSLVVWGTVWYLRHPGATFVSDSLLWAGFTYGLLLVILAGFTIRWLKQQVGWTNLVFWGLGCLAIIPVWQWGLFATEFFGWEMVRYYIARVGLVVVFLSGLAWTIWLVEIQARRIQSRRMEEECRDSSEYVSPDTIPDQSVVEPAILHDDPEGFRANIPSQEVSQSKMVIRVMAVLMAIWAVFPLYVMGQFIFPNFTIISGGTFAGLYPENIEQKILALYPFSMCIALCIFQADSLKNKRLDRSCWLLGISLLPFMAGLSGMAQSFNAISGSFIIGKISQDFTIFLALLSLGWFGLISGGLIRYYRPESRAGYGIAAIGALCTFLCWLIPVDGVVPLIGIFKIWGVSLQYFDFTNKLIAFVVLLLICC</sequence>
<dbReference type="AlphaFoldDB" id="A0A382MF88"/>